<keyword evidence="8" id="KW-1185">Reference proteome</keyword>
<dbReference type="RefSeq" id="WP_114562632.1">
    <property type="nucleotide sequence ID" value="NZ_CP031124.1"/>
</dbReference>
<dbReference type="InterPro" id="IPR005000">
    <property type="entry name" value="Aldolase/citrate-lyase_domain"/>
</dbReference>
<protein>
    <submittedName>
        <fullName evidence="7">L-malyl-CoA/beta-methylmalyl-CoA lyase</fullName>
        <ecNumber evidence="7">4.1.3.24</ecNumber>
    </submittedName>
</protein>
<feature type="binding site" evidence="4">
    <location>
        <position position="85"/>
    </location>
    <ligand>
        <name>substrate</name>
    </ligand>
</feature>
<dbReference type="AlphaFoldDB" id="A0A345DAP8"/>
<dbReference type="Gene3D" id="6.10.140.960">
    <property type="match status" value="1"/>
</dbReference>
<dbReference type="EC" id="4.1.3.24" evidence="7"/>
<dbReference type="GO" id="GO:0047777">
    <property type="term" value="F:(S)-citramalyl-CoA lyase activity"/>
    <property type="evidence" value="ECO:0007669"/>
    <property type="project" value="TreeGrafter"/>
</dbReference>
<feature type="binding site" evidence="5">
    <location>
        <position position="175"/>
    </location>
    <ligand>
        <name>Mg(2+)</name>
        <dbReference type="ChEBI" id="CHEBI:18420"/>
    </ligand>
</feature>
<feature type="binding site" evidence="4">
    <location>
        <position position="149"/>
    </location>
    <ligand>
        <name>substrate</name>
    </ligand>
</feature>
<dbReference type="KEGG" id="hyf:DTO96_101167"/>
<dbReference type="Proteomes" id="UP000252182">
    <property type="component" value="Chromosome"/>
</dbReference>
<dbReference type="OrthoDB" id="8481499at2"/>
<comment type="cofactor">
    <cofactor evidence="1">
        <name>Mg(2+)</name>
        <dbReference type="ChEBI" id="CHEBI:18420"/>
    </cofactor>
</comment>
<evidence type="ECO:0000256" key="5">
    <source>
        <dbReference type="PIRSR" id="PIRSR015582-2"/>
    </source>
</evidence>
<sequence>MTVHPSIALFSDAPAPVSLSPVDHYAGNERFIHKAIAKQIELHGAFDIALDLEDGASIGQEAAQARLMGEVLASELNQFNRLGVRIHDAQHGHSLDDVRLVLATARRAPAYWMIPKVGTLSETLAQIADIGRLHEDAGVVLPPLHILIETHAALYDVHAIAALPQVESLSFGLMDFVSAHHGTIPAGAMTSPGQFEHPMVAHCKLAITRACAAFGKVASHNVTTDYATPNAAFNDARRARDEFGYLRMWSIHPNQIDEILRAFSPDDDEVTFAADLLLKAEAASWGPIAFENKLHDRASFRHFWLVLQRAHAAGKTLPAFAEKWF</sequence>
<accession>A0A345DAP8</accession>
<dbReference type="InterPro" id="IPR040442">
    <property type="entry name" value="Pyrv_kinase-like_dom_sf"/>
</dbReference>
<evidence type="ECO:0000256" key="4">
    <source>
        <dbReference type="PIRSR" id="PIRSR015582-1"/>
    </source>
</evidence>
<evidence type="ECO:0000259" key="6">
    <source>
        <dbReference type="Pfam" id="PF03328"/>
    </source>
</evidence>
<dbReference type="SUPFAM" id="SSF51621">
    <property type="entry name" value="Phosphoenolpyruvate/pyruvate domain"/>
    <property type="match status" value="1"/>
</dbReference>
<keyword evidence="3 5" id="KW-0460">Magnesium</keyword>
<proteinExistence type="predicted"/>
<reference evidence="8" key="1">
    <citation type="submission" date="2018-07" db="EMBL/GenBank/DDBJ databases">
        <authorList>
            <person name="Kim H."/>
        </authorList>
    </citation>
    <scope>NUCLEOTIDE SEQUENCE [LARGE SCALE GENOMIC DNA]</scope>
    <source>
        <strain evidence="8">F02</strain>
    </source>
</reference>
<evidence type="ECO:0000256" key="1">
    <source>
        <dbReference type="ARBA" id="ARBA00001946"/>
    </source>
</evidence>
<feature type="binding site" evidence="5">
    <location>
        <position position="149"/>
    </location>
    <ligand>
        <name>Mg(2+)</name>
        <dbReference type="ChEBI" id="CHEBI:18420"/>
    </ligand>
</feature>
<organism evidence="7 8">
    <name type="scientific">Ephemeroptericola cinctiostellae</name>
    <dbReference type="NCBI Taxonomy" id="2268024"/>
    <lineage>
        <taxon>Bacteria</taxon>
        <taxon>Pseudomonadati</taxon>
        <taxon>Pseudomonadota</taxon>
        <taxon>Betaproteobacteria</taxon>
        <taxon>Burkholderiales</taxon>
        <taxon>Burkholderiaceae</taxon>
        <taxon>Ephemeroptericola</taxon>
    </lineage>
</organism>
<dbReference type="GO" id="GO:0106064">
    <property type="term" value="P:regulation of cobalamin metabolic process"/>
    <property type="evidence" value="ECO:0007669"/>
    <property type="project" value="TreeGrafter"/>
</dbReference>
<dbReference type="EMBL" id="CP031124">
    <property type="protein sequence ID" value="AXF85436.1"/>
    <property type="molecule type" value="Genomic_DNA"/>
</dbReference>
<dbReference type="InterPro" id="IPR015813">
    <property type="entry name" value="Pyrv/PenolPyrv_kinase-like_dom"/>
</dbReference>
<dbReference type="PANTHER" id="PTHR11105">
    <property type="entry name" value="CITRATE LYASE SUBUNIT BETA-RELATED"/>
    <property type="match status" value="1"/>
</dbReference>
<dbReference type="InterPro" id="IPR040186">
    <property type="entry name" value="Citramalyl-CoA_lyase"/>
</dbReference>
<keyword evidence="7" id="KW-0456">Lyase</keyword>
<keyword evidence="2 5" id="KW-0479">Metal-binding</keyword>
<gene>
    <name evidence="7" type="primary">mcl1</name>
    <name evidence="7" type="ORF">DTO96_101167</name>
</gene>
<dbReference type="Pfam" id="PF03328">
    <property type="entry name" value="HpcH_HpaI"/>
    <property type="match status" value="1"/>
</dbReference>
<dbReference type="PIRSF" id="PIRSF015582">
    <property type="entry name" value="Cit_lyase_B"/>
    <property type="match status" value="1"/>
</dbReference>
<evidence type="ECO:0000256" key="2">
    <source>
        <dbReference type="ARBA" id="ARBA00022723"/>
    </source>
</evidence>
<evidence type="ECO:0000313" key="7">
    <source>
        <dbReference type="EMBL" id="AXF85436.1"/>
    </source>
</evidence>
<dbReference type="InterPro" id="IPR011206">
    <property type="entry name" value="Citrate_lyase_beta/mcl1/mcl2"/>
</dbReference>
<dbReference type="GO" id="GO:0046872">
    <property type="term" value="F:metal ion binding"/>
    <property type="evidence" value="ECO:0007669"/>
    <property type="project" value="UniProtKB-KW"/>
</dbReference>
<evidence type="ECO:0000256" key="3">
    <source>
        <dbReference type="ARBA" id="ARBA00022842"/>
    </source>
</evidence>
<dbReference type="PANTHER" id="PTHR11105:SF0">
    <property type="entry name" value="CITRAMALYL-COA LYASE, MITOCHONDRIAL"/>
    <property type="match status" value="1"/>
</dbReference>
<name>A0A345DAP8_9BURK</name>
<feature type="domain" description="HpcH/HpaI aldolase/citrate lyase" evidence="6">
    <location>
        <begin position="34"/>
        <end position="237"/>
    </location>
</feature>
<evidence type="ECO:0000313" key="8">
    <source>
        <dbReference type="Proteomes" id="UP000252182"/>
    </source>
</evidence>
<dbReference type="Gene3D" id="3.20.20.60">
    <property type="entry name" value="Phosphoenolpyruvate-binding domains"/>
    <property type="match status" value="1"/>
</dbReference>